<comment type="subcellular location">
    <subcellularLocation>
        <location evidence="1">Membrane</location>
        <topology evidence="1">Single-pass membrane protein</topology>
    </subcellularLocation>
</comment>
<evidence type="ECO:0000256" key="1">
    <source>
        <dbReference type="ARBA" id="ARBA00004167"/>
    </source>
</evidence>
<feature type="transmembrane region" description="Helical" evidence="7">
    <location>
        <begin position="145"/>
        <end position="163"/>
    </location>
</feature>
<dbReference type="OrthoDB" id="27095at2759"/>
<proteinExistence type="predicted"/>
<feature type="signal peptide" evidence="8">
    <location>
        <begin position="1"/>
        <end position="18"/>
    </location>
</feature>
<evidence type="ECO:0000259" key="9">
    <source>
        <dbReference type="Pfam" id="PF09430"/>
    </source>
</evidence>
<dbReference type="Pfam" id="PF09430">
    <property type="entry name" value="EMC7_beta-sandw"/>
    <property type="match status" value="1"/>
</dbReference>
<dbReference type="PANTHER" id="PTHR13605">
    <property type="entry name" value="ER MEMBRANE PROTEIN COMPLEX SUBUNIT 7"/>
    <property type="match status" value="1"/>
</dbReference>
<feature type="compositionally biased region" description="Low complexity" evidence="6">
    <location>
        <begin position="206"/>
        <end position="217"/>
    </location>
</feature>
<evidence type="ECO:0000256" key="2">
    <source>
        <dbReference type="ARBA" id="ARBA00022692"/>
    </source>
</evidence>
<dbReference type="InterPro" id="IPR039163">
    <property type="entry name" value="EMC7"/>
</dbReference>
<dbReference type="EMBL" id="ML220149">
    <property type="protein sequence ID" value="TGZ77789.1"/>
    <property type="molecule type" value="Genomic_DNA"/>
</dbReference>
<dbReference type="Proteomes" id="UP000298138">
    <property type="component" value="Unassembled WGS sequence"/>
</dbReference>
<feature type="chain" id="PRO_5020668445" description="ER membrane protein complex subunit 7 beta-sandwich domain-containing protein" evidence="8">
    <location>
        <begin position="19"/>
        <end position="227"/>
    </location>
</feature>
<keyword evidence="2 7" id="KW-0812">Transmembrane</keyword>
<dbReference type="GO" id="GO:0072546">
    <property type="term" value="C:EMC complex"/>
    <property type="evidence" value="ECO:0007669"/>
    <property type="project" value="TreeGrafter"/>
</dbReference>
<evidence type="ECO:0000256" key="7">
    <source>
        <dbReference type="SAM" id="Phobius"/>
    </source>
</evidence>
<keyword evidence="11" id="KW-1185">Reference proteome</keyword>
<evidence type="ECO:0000256" key="3">
    <source>
        <dbReference type="ARBA" id="ARBA00022729"/>
    </source>
</evidence>
<dbReference type="STRING" id="341454.A0A4S2MQU9"/>
<dbReference type="InParanoid" id="A0A4S2MQU9"/>
<keyword evidence="3 8" id="KW-0732">Signal</keyword>
<feature type="region of interest" description="Disordered" evidence="6">
    <location>
        <begin position="206"/>
        <end position="227"/>
    </location>
</feature>
<evidence type="ECO:0000256" key="8">
    <source>
        <dbReference type="SAM" id="SignalP"/>
    </source>
</evidence>
<evidence type="ECO:0000313" key="11">
    <source>
        <dbReference type="Proteomes" id="UP000298138"/>
    </source>
</evidence>
<dbReference type="PANTHER" id="PTHR13605:SF4">
    <property type="entry name" value="ER MEMBRANE PROTEIN COMPLEX SUBUNIT 7"/>
    <property type="match status" value="1"/>
</dbReference>
<organism evidence="10 11">
    <name type="scientific">Ascodesmis nigricans</name>
    <dbReference type="NCBI Taxonomy" id="341454"/>
    <lineage>
        <taxon>Eukaryota</taxon>
        <taxon>Fungi</taxon>
        <taxon>Dikarya</taxon>
        <taxon>Ascomycota</taxon>
        <taxon>Pezizomycotina</taxon>
        <taxon>Pezizomycetes</taxon>
        <taxon>Pezizales</taxon>
        <taxon>Ascodesmidaceae</taxon>
        <taxon>Ascodesmis</taxon>
    </lineage>
</organism>
<name>A0A4S2MQU9_9PEZI</name>
<feature type="domain" description="ER membrane protein complex subunit 7 beta-sandwich" evidence="9">
    <location>
        <begin position="33"/>
        <end position="148"/>
    </location>
</feature>
<accession>A0A4S2MQU9</accession>
<evidence type="ECO:0000256" key="4">
    <source>
        <dbReference type="ARBA" id="ARBA00022989"/>
    </source>
</evidence>
<dbReference type="InterPro" id="IPR019008">
    <property type="entry name" value="Beta_sandwich_EMC7"/>
</dbReference>
<gene>
    <name evidence="10" type="ORF">EX30DRAFT_323318</name>
</gene>
<reference evidence="10 11" key="1">
    <citation type="submission" date="2019-04" db="EMBL/GenBank/DDBJ databases">
        <title>Comparative genomics and transcriptomics to analyze fruiting body development in filamentous ascomycetes.</title>
        <authorList>
            <consortium name="DOE Joint Genome Institute"/>
            <person name="Lutkenhaus R."/>
            <person name="Traeger S."/>
            <person name="Breuer J."/>
            <person name="Kuo A."/>
            <person name="Lipzen A."/>
            <person name="Pangilinan J."/>
            <person name="Dilworth D."/>
            <person name="Sandor L."/>
            <person name="Poggeler S."/>
            <person name="Barry K."/>
            <person name="Grigoriev I.V."/>
            <person name="Nowrousian M."/>
        </authorList>
    </citation>
    <scope>NUCLEOTIDE SEQUENCE [LARGE SCALE GENOMIC DNA]</scope>
    <source>
        <strain evidence="10 11">CBS 389.68</strain>
    </source>
</reference>
<dbReference type="AlphaFoldDB" id="A0A4S2MQU9"/>
<keyword evidence="4 7" id="KW-1133">Transmembrane helix</keyword>
<evidence type="ECO:0000256" key="6">
    <source>
        <dbReference type="SAM" id="MobiDB-lite"/>
    </source>
</evidence>
<evidence type="ECO:0000313" key="10">
    <source>
        <dbReference type="EMBL" id="TGZ77789.1"/>
    </source>
</evidence>
<evidence type="ECO:0000256" key="5">
    <source>
        <dbReference type="ARBA" id="ARBA00023136"/>
    </source>
</evidence>
<sequence length="227" mass="24432">MHLPILTTLIALLAPSLAFTLIGHIPPSTLLSNPASLPPSTSITLSSASSHHRTLLRHDTTFRFRDVPSGSYLLETVSPTHHFAPLRVDVEKDGQVKVYQTFRGNAWANLGPQVSGLVVTPVKQKEFFVVQEGFSPVKMLMQNPIMLVALFSLLMVVGLPRLVDKLDPEFKKELEESRKAMSNPGGMGTNPAANFDLAGFLSGASAPAQSVQVSAPAKQGGKGGKRR</sequence>
<protein>
    <recommendedName>
        <fullName evidence="9">ER membrane protein complex subunit 7 beta-sandwich domain-containing protein</fullName>
    </recommendedName>
</protein>
<keyword evidence="5 7" id="KW-0472">Membrane</keyword>